<dbReference type="SUPFAM" id="SSF52540">
    <property type="entry name" value="P-loop containing nucleoside triphosphate hydrolases"/>
    <property type="match status" value="1"/>
</dbReference>
<evidence type="ECO:0000313" key="3">
    <source>
        <dbReference type="EMBL" id="WAX56594.1"/>
    </source>
</evidence>
<evidence type="ECO:0000259" key="2">
    <source>
        <dbReference type="Pfam" id="PF08751"/>
    </source>
</evidence>
<dbReference type="SUPFAM" id="SSF55464">
    <property type="entry name" value="Origin of replication-binding domain, RBD-like"/>
    <property type="match status" value="1"/>
</dbReference>
<dbReference type="RefSeq" id="WP_269443126.1">
    <property type="nucleotide sequence ID" value="NZ_CP097463.1"/>
</dbReference>
<keyword evidence="4" id="KW-1185">Reference proteome</keyword>
<dbReference type="Gene3D" id="3.40.50.300">
    <property type="entry name" value="P-loop containing nucleotide triphosphate hydrolases"/>
    <property type="match status" value="2"/>
</dbReference>
<dbReference type="Pfam" id="PF08751">
    <property type="entry name" value="TrwC"/>
    <property type="match status" value="1"/>
</dbReference>
<evidence type="ECO:0000313" key="4">
    <source>
        <dbReference type="Proteomes" id="UP001164693"/>
    </source>
</evidence>
<evidence type="ECO:0000256" key="1">
    <source>
        <dbReference type="SAM" id="MobiDB-lite"/>
    </source>
</evidence>
<dbReference type="Gene3D" id="2.30.30.940">
    <property type="match status" value="1"/>
</dbReference>
<dbReference type="InterPro" id="IPR014862">
    <property type="entry name" value="TrwC"/>
</dbReference>
<dbReference type="InterPro" id="IPR027417">
    <property type="entry name" value="P-loop_NTPase"/>
</dbReference>
<dbReference type="Pfam" id="PF13604">
    <property type="entry name" value="AAA_30"/>
    <property type="match status" value="1"/>
</dbReference>
<reference evidence="3" key="1">
    <citation type="submission" date="2022-05" db="EMBL/GenBank/DDBJ databases">
        <title>Jatrophihabitans sp. SB3-54 whole genome sequence.</title>
        <authorList>
            <person name="Suh M.K."/>
            <person name="Eom M.K."/>
            <person name="Kim J.S."/>
            <person name="Kim H.S."/>
            <person name="Do H.E."/>
            <person name="Shin Y.K."/>
            <person name="Lee J.-S."/>
        </authorList>
    </citation>
    <scope>NUCLEOTIDE SEQUENCE</scope>
    <source>
        <strain evidence="3">SB3-54</strain>
    </source>
</reference>
<protein>
    <submittedName>
        <fullName evidence="3">Relaxase domain-containing protein</fullName>
    </submittedName>
</protein>
<feature type="domain" description="TrwC relaxase" evidence="2">
    <location>
        <begin position="23"/>
        <end position="314"/>
    </location>
</feature>
<proteinExistence type="predicted"/>
<sequence>MVVIEWCWLMHGGMKTYRGSPAAARNYVEAGRGRADDYYLTEGAGIAERFAVSPDTGVRRLEPLTGAAYESWVAGVDPDTGVPKGRLRHDEKAVRFVEVVVNGPKSWSLAAELHPDISEAYDAAQERAATQIIAWLAQHATTRVGPRGAQVQVPVQQLEAVTVRHHTSRAGDPHRHLHLQINARVFAAGRWRGLHTVGVRDSLDAINGIGHAAVMTDPQFRQALARNGLTVNPDSGEVTELAEFVGPFSARAAQIGRNIERYEADWRAAHPGHEPGPALRRGWDTRAWAEDRPDKIVPRDGAELTGRWVEELRALGYRDSHVRGRVDAAAVGELDRDRAVSEVLARLAARRSGWNAADIRGEVEQLLARRNIVTEPGVRSELAEDLTARALAECVPLLDRLEVPEHIRALSSRQVLEVEADLTARLAARANTTQTTVREGREDALEDGFEGLDGAQREVVAALSGDRRLVVVEGAAGAGKTTTLAAARTAIDAQGARLMVVTPTLKAANVAARQVGSRASSAAWLAYQHGFRWDEHGNWTRLAVGEIDPHTGLAHAGPRLDARLRAGDLLLVDEAGMLDQDTARALLIIADEHQARLTFLGDRHQLPAVGRGGVLDLAARWSDPAGCLTLDTVHRFTCTGPDGARVSVPDEQYAQLSLAMRTGEDPGAVFDALLARDQIRVHAGDPDRVAALADTAVQALDAGSPAAVVADTREQVTGLNAAIRERLIALGLVDDRRTVTTRAGERIGVGDLIATRRNNTELGVANRDTWTLTQLAADGQVTVTGQHGDRTLPASYVREHVELAYASTVHGAQGETIDSAHLLLGEHTSAASAYVAMTRGRHTNTAHLVADSTQDAREQWLAAFGRDRADLGPAHAAQLAAQQASRYATGRPVEQVLVELRKEWDTEARCRERLDRAVPIRDQLSEIVVLRRDHSSQLAPLAAQYEEAKHAAADAAARAAHAAAAIAAQADHLRGRLQAQWDAQRDAARSQARIVLAGPGRLGLRLVAVNRATEQLARWSLSWQPILPDMPTSTRQIAYYANRYDNPASLHAAFERYAHEQAEQAHPDDGQLLAAVEATIREREHAWRQLHDTRRAHAAQLGRYGRLAHTENPGERIEQLDHDINHDRSHLATARARIAQLTAEPAIHSRPPEFLTTEHQSWKTDRDSEREAAQLIRAARAAAESEAAARERIRYTANQDRYQSPAPHHGPSIGR</sequence>
<dbReference type="NCBIfam" id="NF041492">
    <property type="entry name" value="MobF"/>
    <property type="match status" value="1"/>
</dbReference>
<feature type="region of interest" description="Disordered" evidence="1">
    <location>
        <begin position="1186"/>
        <end position="1215"/>
    </location>
</feature>
<gene>
    <name evidence="3" type="ORF">M6B22_18985</name>
</gene>
<name>A0ABY7JZM3_9ACTN</name>
<dbReference type="CDD" id="cd18809">
    <property type="entry name" value="SF1_C_RecD"/>
    <property type="match status" value="1"/>
</dbReference>
<organism evidence="3 4">
    <name type="scientific">Jatrophihabitans cynanchi</name>
    <dbReference type="NCBI Taxonomy" id="2944128"/>
    <lineage>
        <taxon>Bacteria</taxon>
        <taxon>Bacillati</taxon>
        <taxon>Actinomycetota</taxon>
        <taxon>Actinomycetes</taxon>
        <taxon>Jatrophihabitantales</taxon>
        <taxon>Jatrophihabitantaceae</taxon>
        <taxon>Jatrophihabitans</taxon>
    </lineage>
</organism>
<dbReference type="Proteomes" id="UP001164693">
    <property type="component" value="Chromosome"/>
</dbReference>
<dbReference type="EMBL" id="CP097463">
    <property type="protein sequence ID" value="WAX56594.1"/>
    <property type="molecule type" value="Genomic_DNA"/>
</dbReference>
<accession>A0ABY7JZM3</accession>